<comment type="caution">
    <text evidence="2">The sequence shown here is derived from an EMBL/GenBank/DDBJ whole genome shotgun (WGS) entry which is preliminary data.</text>
</comment>
<sequence length="196" mass="23239">MKKCHAISLHELKTLQVENELINNRKSNDLLQIRECCHEDSVTFDIKSEIFTTIRTDDSIDIYDFDYMLIDVNGKLGILIISEFELTTQDIHLWIFEKEWEHQIFQFPLEWKHEVMDLSTYLICKYGDEEIVFAINIISSDVLAYIFYHVKNKSWRYFKVEEFSGLHGMFTYSESLFPLENSGLPTTILEKCEMLV</sequence>
<organism evidence="2 3">
    <name type="scientific">Solanum commersonii</name>
    <name type="common">Commerson's wild potato</name>
    <name type="synonym">Commerson's nightshade</name>
    <dbReference type="NCBI Taxonomy" id="4109"/>
    <lineage>
        <taxon>Eukaryota</taxon>
        <taxon>Viridiplantae</taxon>
        <taxon>Streptophyta</taxon>
        <taxon>Embryophyta</taxon>
        <taxon>Tracheophyta</taxon>
        <taxon>Spermatophyta</taxon>
        <taxon>Magnoliopsida</taxon>
        <taxon>eudicotyledons</taxon>
        <taxon>Gunneridae</taxon>
        <taxon>Pentapetalae</taxon>
        <taxon>asterids</taxon>
        <taxon>lamiids</taxon>
        <taxon>Solanales</taxon>
        <taxon>Solanaceae</taxon>
        <taxon>Solanoideae</taxon>
        <taxon>Solaneae</taxon>
        <taxon>Solanum</taxon>
    </lineage>
</organism>
<keyword evidence="3" id="KW-1185">Reference proteome</keyword>
<dbReference type="AlphaFoldDB" id="A0A9J5ZPU5"/>
<reference evidence="2 3" key="1">
    <citation type="submission" date="2020-09" db="EMBL/GenBank/DDBJ databases">
        <title>De no assembly of potato wild relative species, Solanum commersonii.</title>
        <authorList>
            <person name="Cho K."/>
        </authorList>
    </citation>
    <scope>NUCLEOTIDE SEQUENCE [LARGE SCALE GENOMIC DNA]</scope>
    <source>
        <strain evidence="2">LZ3.2</strain>
        <tissue evidence="2">Leaf</tissue>
    </source>
</reference>
<evidence type="ECO:0000259" key="1">
    <source>
        <dbReference type="Pfam" id="PF08268"/>
    </source>
</evidence>
<gene>
    <name evidence="2" type="ORF">H5410_013903</name>
</gene>
<evidence type="ECO:0000313" key="3">
    <source>
        <dbReference type="Proteomes" id="UP000824120"/>
    </source>
</evidence>
<accession>A0A9J5ZPU5</accession>
<evidence type="ECO:0000313" key="2">
    <source>
        <dbReference type="EMBL" id="KAG5614079.1"/>
    </source>
</evidence>
<proteinExistence type="predicted"/>
<protein>
    <recommendedName>
        <fullName evidence="1">F-box associated beta-propeller type 3 domain-containing protein</fullName>
    </recommendedName>
</protein>
<name>A0A9J5ZPU5_SOLCO</name>
<dbReference type="Pfam" id="PF08268">
    <property type="entry name" value="FBA_3"/>
    <property type="match status" value="1"/>
</dbReference>
<dbReference type="InterPro" id="IPR013187">
    <property type="entry name" value="F-box-assoc_dom_typ3"/>
</dbReference>
<dbReference type="Proteomes" id="UP000824120">
    <property type="component" value="Chromosome 3"/>
</dbReference>
<dbReference type="EMBL" id="JACXVP010000003">
    <property type="protein sequence ID" value="KAG5614079.1"/>
    <property type="molecule type" value="Genomic_DNA"/>
</dbReference>
<feature type="domain" description="F-box associated beta-propeller type 3" evidence="1">
    <location>
        <begin position="42"/>
        <end position="164"/>
    </location>
</feature>